<protein>
    <submittedName>
        <fullName evidence="3">Pumilio</fullName>
    </submittedName>
</protein>
<gene>
    <name evidence="3" type="ORF">ACMD2_23460</name>
</gene>
<feature type="non-terminal residue" evidence="3">
    <location>
        <position position="442"/>
    </location>
</feature>
<proteinExistence type="predicted"/>
<evidence type="ECO:0000313" key="3">
    <source>
        <dbReference type="EMBL" id="OAY69072.1"/>
    </source>
</evidence>
<evidence type="ECO:0000256" key="1">
    <source>
        <dbReference type="SAM" id="MobiDB-lite"/>
    </source>
</evidence>
<dbReference type="Proteomes" id="UP000092600">
    <property type="component" value="Unassembled WGS sequence"/>
</dbReference>
<dbReference type="AlphaFoldDB" id="A0A199UW80"/>
<accession>A0A199UW80</accession>
<feature type="region of interest" description="Disordered" evidence="1">
    <location>
        <begin position="203"/>
        <end position="231"/>
    </location>
</feature>
<dbReference type="InterPro" id="IPR012940">
    <property type="entry name" value="NABP"/>
</dbReference>
<organism evidence="3 4">
    <name type="scientific">Ananas comosus</name>
    <name type="common">Pineapple</name>
    <name type="synonym">Ananas ananas</name>
    <dbReference type="NCBI Taxonomy" id="4615"/>
    <lineage>
        <taxon>Eukaryota</taxon>
        <taxon>Viridiplantae</taxon>
        <taxon>Streptophyta</taxon>
        <taxon>Embryophyta</taxon>
        <taxon>Tracheophyta</taxon>
        <taxon>Spermatophyta</taxon>
        <taxon>Magnoliopsida</taxon>
        <taxon>Liliopsida</taxon>
        <taxon>Poales</taxon>
        <taxon>Bromeliaceae</taxon>
        <taxon>Bromelioideae</taxon>
        <taxon>Ananas</taxon>
    </lineage>
</organism>
<comment type="caution">
    <text evidence="3">The sequence shown here is derived from an EMBL/GenBank/DDBJ whole genome shotgun (WGS) entry which is preliminary data.</text>
</comment>
<reference evidence="3 4" key="1">
    <citation type="journal article" date="2016" name="DNA Res.">
        <title>The draft genome of MD-2 pineapple using hybrid error correction of long reads.</title>
        <authorList>
            <person name="Redwan R.M."/>
            <person name="Saidin A."/>
            <person name="Kumar S.V."/>
        </authorList>
    </citation>
    <scope>NUCLEOTIDE SEQUENCE [LARGE SCALE GENOMIC DNA]</scope>
    <source>
        <strain evidence="4">cv. MD2</strain>
        <tissue evidence="3">Leaf</tissue>
    </source>
</reference>
<sequence length="442" mass="47268">MATESPVSMVSEIGARSMVGSGGGEGFAGEDLEAELTMYRSGSAPPTVEGSLTAVGGVSSGFGFASEEEIRSDPDYVSYYYTHVKLNLGSTPDSIQGGVGIDEKGCGGRKPSRVEEGISNLGLGGEWSCRGDGLMGLSLEREKSFADILQDDLGPRSDIFDHLSHVVKHDALVDGVEPLHSTEIRRSINSSSSSSHTFASVVGSSLSRSKTPDPEFLPRAPSPGLPPVGSPLVESDDVLAALSCLNLQRETTDHQNFLFDSQDGQNHVKQMSFSDLNNSIGGRSDLRNSGIRSKQIEHHMPANLSSRSYQRTPALHQKFDGLNGAFTSYGPSGYPINPSIPSNMLNQSVGVDLTSTLGGGIFSPPTLTVQELQNLNQLSKQASGEALTDPLYMQYLKAAEYTARAAANYSDPSFERDFMGNSYSDILDIQKAYIGALRQPQK</sequence>
<dbReference type="Pfam" id="PF07990">
    <property type="entry name" value="NABP"/>
    <property type="match status" value="1"/>
</dbReference>
<feature type="compositionally biased region" description="Pro residues" evidence="1">
    <location>
        <begin position="220"/>
        <end position="229"/>
    </location>
</feature>
<dbReference type="STRING" id="4615.A0A199UW80"/>
<name>A0A199UW80_ANACO</name>
<evidence type="ECO:0000259" key="2">
    <source>
        <dbReference type="Pfam" id="PF07990"/>
    </source>
</evidence>
<dbReference type="EMBL" id="LSRQ01004571">
    <property type="protein sequence ID" value="OAY69072.1"/>
    <property type="molecule type" value="Genomic_DNA"/>
</dbReference>
<feature type="domain" description="Nucleic acid binding NABP" evidence="2">
    <location>
        <begin position="234"/>
        <end position="442"/>
    </location>
</feature>
<evidence type="ECO:0000313" key="4">
    <source>
        <dbReference type="Proteomes" id="UP000092600"/>
    </source>
</evidence>